<name>A0A8J2IID9_FUSEQ</name>
<proteinExistence type="predicted"/>
<reference evidence="1" key="1">
    <citation type="submission" date="2021-05" db="EMBL/GenBank/DDBJ databases">
        <authorList>
            <person name="Khan N."/>
        </authorList>
    </citation>
    <scope>NUCLEOTIDE SEQUENCE</scope>
</reference>
<gene>
    <name evidence="1" type="ORF">FEQUK3_LOCUS1512</name>
</gene>
<organism evidence="1 2">
    <name type="scientific">Fusarium equiseti</name>
    <name type="common">Fusarium scirpi</name>
    <dbReference type="NCBI Taxonomy" id="61235"/>
    <lineage>
        <taxon>Eukaryota</taxon>
        <taxon>Fungi</taxon>
        <taxon>Dikarya</taxon>
        <taxon>Ascomycota</taxon>
        <taxon>Pezizomycotina</taxon>
        <taxon>Sordariomycetes</taxon>
        <taxon>Hypocreomycetidae</taxon>
        <taxon>Hypocreales</taxon>
        <taxon>Nectriaceae</taxon>
        <taxon>Fusarium</taxon>
        <taxon>Fusarium incarnatum-equiseti species complex</taxon>
    </lineage>
</organism>
<protein>
    <submittedName>
        <fullName evidence="1">Uncharacterized protein</fullName>
    </submittedName>
</protein>
<sequence>MYQSIVETPNPDVILVEEAGDILEAHIVTDFNNYAWPKEKDEGYDLNVSLFERLVTQGRRFIVLEEKHRGDSDIPQYPCMLAYPEWKDAPSTLERDPIRGLENRLTFVHHEKPEDTMNDVGECRDPTTKSRNRHDMAVFRNRHETLMVLKTVRFLSQNGYETDGMVALTPDLGHLSLLKDARHQDTDPILGDRDSHDLVRAEPLTPAAAKIDKKRLRLSTIVMTLETFVLSMLGHDLSYYSLERDMERFSSAMETFMKKTSMLLKSPEEFDTLCPDSECAEPCGAALSCGKHFCNRRSHRVKDHSNVGCAEKVDRTCARGHKPKVPYGDKCKSCIECTQEDEDNRRRIERNIEL</sequence>
<comment type="caution">
    <text evidence="1">The sequence shown here is derived from an EMBL/GenBank/DDBJ whole genome shotgun (WGS) entry which is preliminary data.</text>
</comment>
<dbReference type="Proteomes" id="UP000693738">
    <property type="component" value="Unassembled WGS sequence"/>
</dbReference>
<accession>A0A8J2IID9</accession>
<dbReference type="AlphaFoldDB" id="A0A8J2IID9"/>
<dbReference type="EMBL" id="CAJSTJ010000066">
    <property type="protein sequence ID" value="CAG7555760.1"/>
    <property type="molecule type" value="Genomic_DNA"/>
</dbReference>
<evidence type="ECO:0000313" key="1">
    <source>
        <dbReference type="EMBL" id="CAG7555760.1"/>
    </source>
</evidence>
<evidence type="ECO:0000313" key="2">
    <source>
        <dbReference type="Proteomes" id="UP000693738"/>
    </source>
</evidence>